<accession>A0AC34FYS8</accession>
<organism evidence="1 2">
    <name type="scientific">Panagrolaimus sp. ES5</name>
    <dbReference type="NCBI Taxonomy" id="591445"/>
    <lineage>
        <taxon>Eukaryota</taxon>
        <taxon>Metazoa</taxon>
        <taxon>Ecdysozoa</taxon>
        <taxon>Nematoda</taxon>
        <taxon>Chromadorea</taxon>
        <taxon>Rhabditida</taxon>
        <taxon>Tylenchina</taxon>
        <taxon>Panagrolaimomorpha</taxon>
        <taxon>Panagrolaimoidea</taxon>
        <taxon>Panagrolaimidae</taxon>
        <taxon>Panagrolaimus</taxon>
    </lineage>
</organism>
<sequence length="116" mass="13672">MYKKSILSDGLDEEQVQRMFEKRKEKDFSEKDNISNFNSSTLSLHIAAYENSIEASNENECNEEEKCLIKNFKNAKEIFVDSNPFEFPRQQENQNIEPEVMQFKASQRLRNPNLSE</sequence>
<evidence type="ECO:0000313" key="1">
    <source>
        <dbReference type="Proteomes" id="UP000887579"/>
    </source>
</evidence>
<name>A0AC34FYS8_9BILA</name>
<protein>
    <submittedName>
        <fullName evidence="2">Uncharacterized protein</fullName>
    </submittedName>
</protein>
<evidence type="ECO:0000313" key="2">
    <source>
        <dbReference type="WBParaSite" id="ES5_v2.g22629.t1"/>
    </source>
</evidence>
<reference evidence="2" key="1">
    <citation type="submission" date="2022-11" db="UniProtKB">
        <authorList>
            <consortium name="WormBaseParasite"/>
        </authorList>
    </citation>
    <scope>IDENTIFICATION</scope>
</reference>
<proteinExistence type="predicted"/>
<dbReference type="WBParaSite" id="ES5_v2.g22629.t1">
    <property type="protein sequence ID" value="ES5_v2.g22629.t1"/>
    <property type="gene ID" value="ES5_v2.g22629"/>
</dbReference>
<dbReference type="Proteomes" id="UP000887579">
    <property type="component" value="Unplaced"/>
</dbReference>